<accession>A0AAV0W5T2</accession>
<dbReference type="AlphaFoldDB" id="A0AAV0W5T2"/>
<keyword evidence="1" id="KW-0812">Transmembrane</keyword>
<keyword evidence="3" id="KW-1185">Reference proteome</keyword>
<comment type="caution">
    <text evidence="2">The sequence shown here is derived from an EMBL/GenBank/DDBJ whole genome shotgun (WGS) entry which is preliminary data.</text>
</comment>
<reference evidence="2 3" key="1">
    <citation type="submission" date="2023-01" db="EMBL/GenBank/DDBJ databases">
        <authorList>
            <person name="Whitehead M."/>
        </authorList>
    </citation>
    <scope>NUCLEOTIDE SEQUENCE [LARGE SCALE GENOMIC DNA]</scope>
</reference>
<evidence type="ECO:0000256" key="1">
    <source>
        <dbReference type="SAM" id="Phobius"/>
    </source>
</evidence>
<name>A0AAV0W5T2_9HEMI</name>
<evidence type="ECO:0000313" key="3">
    <source>
        <dbReference type="Proteomes" id="UP001160148"/>
    </source>
</evidence>
<feature type="transmembrane region" description="Helical" evidence="1">
    <location>
        <begin position="49"/>
        <end position="67"/>
    </location>
</feature>
<protein>
    <submittedName>
        <fullName evidence="2">Uncharacterized protein</fullName>
    </submittedName>
</protein>
<keyword evidence="1" id="KW-0472">Membrane</keyword>
<keyword evidence="1" id="KW-1133">Transmembrane helix</keyword>
<sequence length="81" mass="9072">MDRTFSFDHDFIVLLECVIDSLDTISSWADGDTSSQANNLKLSVLLGEFIISLLVLFKIFAVGLTLYKQFQSVAIDLREAI</sequence>
<dbReference type="Proteomes" id="UP001160148">
    <property type="component" value="Unassembled WGS sequence"/>
</dbReference>
<proteinExistence type="predicted"/>
<dbReference type="EMBL" id="CARXXK010000001">
    <property type="protein sequence ID" value="CAI6351218.1"/>
    <property type="molecule type" value="Genomic_DNA"/>
</dbReference>
<gene>
    <name evidence="2" type="ORF">MEUPH1_LOCUS7587</name>
</gene>
<organism evidence="2 3">
    <name type="scientific">Macrosiphum euphorbiae</name>
    <name type="common">potato aphid</name>
    <dbReference type="NCBI Taxonomy" id="13131"/>
    <lineage>
        <taxon>Eukaryota</taxon>
        <taxon>Metazoa</taxon>
        <taxon>Ecdysozoa</taxon>
        <taxon>Arthropoda</taxon>
        <taxon>Hexapoda</taxon>
        <taxon>Insecta</taxon>
        <taxon>Pterygota</taxon>
        <taxon>Neoptera</taxon>
        <taxon>Paraneoptera</taxon>
        <taxon>Hemiptera</taxon>
        <taxon>Sternorrhyncha</taxon>
        <taxon>Aphidomorpha</taxon>
        <taxon>Aphidoidea</taxon>
        <taxon>Aphididae</taxon>
        <taxon>Macrosiphini</taxon>
        <taxon>Macrosiphum</taxon>
    </lineage>
</organism>
<evidence type="ECO:0000313" key="2">
    <source>
        <dbReference type="EMBL" id="CAI6351218.1"/>
    </source>
</evidence>